<name>A0A1M5MBX5_9FLAO</name>
<dbReference type="STRING" id="1089305.SAMN05444148_0846"/>
<dbReference type="Proteomes" id="UP000184522">
    <property type="component" value="Unassembled WGS sequence"/>
</dbReference>
<gene>
    <name evidence="1" type="ORF">SAMN05444148_0846</name>
</gene>
<protein>
    <recommendedName>
        <fullName evidence="3">MG2 domain-containing protein</fullName>
    </recommendedName>
</protein>
<dbReference type="OrthoDB" id="679547at2"/>
<evidence type="ECO:0008006" key="3">
    <source>
        <dbReference type="Google" id="ProtNLM"/>
    </source>
</evidence>
<organism evidence="1 2">
    <name type="scientific">Winogradskyella jejuensis</name>
    <dbReference type="NCBI Taxonomy" id="1089305"/>
    <lineage>
        <taxon>Bacteria</taxon>
        <taxon>Pseudomonadati</taxon>
        <taxon>Bacteroidota</taxon>
        <taxon>Flavobacteriia</taxon>
        <taxon>Flavobacteriales</taxon>
        <taxon>Flavobacteriaceae</taxon>
        <taxon>Winogradskyella</taxon>
    </lineage>
</organism>
<reference evidence="2" key="1">
    <citation type="submission" date="2016-11" db="EMBL/GenBank/DDBJ databases">
        <authorList>
            <person name="Varghese N."/>
            <person name="Submissions S."/>
        </authorList>
    </citation>
    <scope>NUCLEOTIDE SEQUENCE [LARGE SCALE GENOMIC DNA]</scope>
    <source>
        <strain evidence="2">DSM 25330</strain>
    </source>
</reference>
<proteinExistence type="predicted"/>
<dbReference type="RefSeq" id="WP_073083508.1">
    <property type="nucleotide sequence ID" value="NZ_FQWS01000001.1"/>
</dbReference>
<evidence type="ECO:0000313" key="2">
    <source>
        <dbReference type="Proteomes" id="UP000184522"/>
    </source>
</evidence>
<dbReference type="EMBL" id="FQWS01000001">
    <property type="protein sequence ID" value="SHG74233.1"/>
    <property type="molecule type" value="Genomic_DNA"/>
</dbReference>
<dbReference type="Gene3D" id="2.60.40.1930">
    <property type="match status" value="1"/>
</dbReference>
<keyword evidence="2" id="KW-1185">Reference proteome</keyword>
<accession>A0A1M5MBX5</accession>
<evidence type="ECO:0000313" key="1">
    <source>
        <dbReference type="EMBL" id="SHG74233.1"/>
    </source>
</evidence>
<dbReference type="AlphaFoldDB" id="A0A1M5MBX5"/>
<sequence length="801" mass="91902">MKKTTINFHLFSISYFLFGVIINLNAQSSVIVEKYENYTEAPREIAYVHLNKSTYIEGEMMGFTAYVFDKYTKEPSKMTSNLYCTISNESGAIITKKLIRVTNGVASNVFDIDSTLSTGIFTFKAFTNWMRNFDENNHYEQTFKVIDADNLRSVLPVNPNDFKIDLQVVGEGGHILYDSQNTIGIIAKNQFGYGIASAYGNITNANTNEIISEFQLNTVGLAKLVFKPNFGQSYNVNLFLNDRTISTKIENIKTNGLVMNLTSLKDKVSIQVRTNKQSLSLLKNKTFKIGLNNGRNIIATPFSLSKNGAVILSFPKNELFSEMNIFTIFTQNDEPILERLYFNNNILKQKLVGTTVTHLQDSLKITLNADNIDTSKWSNLSISVLPSSTKSYNHHNNLLSQLYIQPYVNGRLENASEYFESEDRATAFNLDLLMLTQGWSSYDWKEIFTFKDDKLIYPFEQGIDITANIYNKKSGTYILYPFSDMNTQIFDVPEDEDFFNVSTIFPTDKDSLKIGYLGLKNKGLKEKPSLSLQFNPSKIPKFKPYIKVIKEVFTINQLPSNYNEIFSESWNNTKVTKLDEVVIKGKSRRTQLEALKEKATYYEVDILSKIKRLQQTKLDVYLSSLGWQAQIDYKNNAMIIRNPRIRIGDNIPLVYLNDAPLNFNSSSINLSPLVPLTTYDVEYIEYYIKSGLGTTTRGSAGYIKIYTNPLIEKQKAFTKSYEFPLKFNAQKTFYTPKYQSYNSDFFREYGTIAWFPRVTIKNRRAHVKIPDYNTNNMTLFIEGIVNNNQYISERITIENKK</sequence>